<accession>A0A0F5Q4Y7</accession>
<evidence type="ECO:0000256" key="9">
    <source>
        <dbReference type="ARBA" id="ARBA00023136"/>
    </source>
</evidence>
<dbReference type="PANTHER" id="PTHR30614">
    <property type="entry name" value="MEMBRANE COMPONENT OF AMINO ACID ABC TRANSPORTER"/>
    <property type="match status" value="1"/>
</dbReference>
<dbReference type="Proteomes" id="UP000033411">
    <property type="component" value="Unassembled WGS sequence"/>
</dbReference>
<dbReference type="InterPro" id="IPR000515">
    <property type="entry name" value="MetI-like"/>
</dbReference>
<evidence type="ECO:0000256" key="5">
    <source>
        <dbReference type="ARBA" id="ARBA00022475"/>
    </source>
</evidence>
<dbReference type="PROSITE" id="PS50928">
    <property type="entry name" value="ABC_TM1"/>
    <property type="match status" value="1"/>
</dbReference>
<reference evidence="12 13" key="1">
    <citation type="submission" date="2015-03" db="EMBL/GenBank/DDBJ databases">
        <authorList>
            <person name="Lepp D."/>
            <person name="Hassan Y.I."/>
            <person name="Li X.-Z."/>
            <person name="Zhou T."/>
        </authorList>
    </citation>
    <scope>NUCLEOTIDE SEQUENCE [LARGE SCALE GENOMIC DNA]</scope>
    <source>
        <strain evidence="12 13">E84</strain>
    </source>
</reference>
<evidence type="ECO:0000256" key="7">
    <source>
        <dbReference type="ARBA" id="ARBA00022970"/>
    </source>
</evidence>
<feature type="domain" description="ABC transmembrane type-1" evidence="11">
    <location>
        <begin position="53"/>
        <end position="269"/>
    </location>
</feature>
<dbReference type="CDD" id="cd06261">
    <property type="entry name" value="TM_PBP2"/>
    <property type="match status" value="1"/>
</dbReference>
<comment type="similarity">
    <text evidence="3">Belongs to the binding-protein-dependent transport system permease family. HisMQ subfamily.</text>
</comment>
<keyword evidence="5" id="KW-1003">Cell membrane</keyword>
<evidence type="ECO:0000256" key="1">
    <source>
        <dbReference type="ARBA" id="ARBA00003159"/>
    </source>
</evidence>
<dbReference type="GO" id="GO:0043190">
    <property type="term" value="C:ATP-binding cassette (ABC) transporter complex"/>
    <property type="evidence" value="ECO:0007669"/>
    <property type="project" value="InterPro"/>
</dbReference>
<comment type="function">
    <text evidence="1">Part of the binding-protein-dependent transport system for glutamine; probably responsible for the translocation of the substrate across the membrane.</text>
</comment>
<evidence type="ECO:0000259" key="11">
    <source>
        <dbReference type="PROSITE" id="PS50928"/>
    </source>
</evidence>
<keyword evidence="4 10" id="KW-0813">Transport</keyword>
<comment type="subcellular location">
    <subcellularLocation>
        <location evidence="2">Cell inner membrane</location>
        <topology evidence="2">Multi-pass membrane protein</topology>
    </subcellularLocation>
    <subcellularLocation>
        <location evidence="10">Cell membrane</location>
        <topology evidence="10">Multi-pass membrane protein</topology>
    </subcellularLocation>
</comment>
<comment type="caution">
    <text evidence="12">The sequence shown here is derived from an EMBL/GenBank/DDBJ whole genome shotgun (WGS) entry which is preliminary data.</text>
</comment>
<dbReference type="Gene3D" id="1.10.3720.10">
    <property type="entry name" value="MetI-like"/>
    <property type="match status" value="1"/>
</dbReference>
<evidence type="ECO:0000256" key="6">
    <source>
        <dbReference type="ARBA" id="ARBA00022692"/>
    </source>
</evidence>
<dbReference type="InterPro" id="IPR035906">
    <property type="entry name" value="MetI-like_sf"/>
</dbReference>
<dbReference type="EMBL" id="LANJ01000044">
    <property type="protein sequence ID" value="KKC35972.1"/>
    <property type="molecule type" value="Genomic_DNA"/>
</dbReference>
<feature type="transmembrane region" description="Helical" evidence="10">
    <location>
        <begin position="250"/>
        <end position="272"/>
    </location>
</feature>
<keyword evidence="7" id="KW-0029">Amino-acid transport</keyword>
<keyword evidence="13" id="KW-1185">Reference proteome</keyword>
<dbReference type="AlphaFoldDB" id="A0A0F5Q4Y7"/>
<dbReference type="GO" id="GO:0022857">
    <property type="term" value="F:transmembrane transporter activity"/>
    <property type="evidence" value="ECO:0007669"/>
    <property type="project" value="InterPro"/>
</dbReference>
<evidence type="ECO:0000256" key="4">
    <source>
        <dbReference type="ARBA" id="ARBA00022448"/>
    </source>
</evidence>
<dbReference type="PATRIC" id="fig|1293439.3.peg.3119"/>
<gene>
    <name evidence="12" type="ORF">WH87_15325</name>
</gene>
<proteinExistence type="inferred from homology"/>
<dbReference type="InterPro" id="IPR043429">
    <property type="entry name" value="ArtM/GltK/GlnP/TcyL/YhdX-like"/>
</dbReference>
<dbReference type="PANTHER" id="PTHR30614:SF20">
    <property type="entry name" value="GLUTAMINE TRANSPORT SYSTEM PERMEASE PROTEIN GLNP"/>
    <property type="match status" value="1"/>
</dbReference>
<evidence type="ECO:0000313" key="12">
    <source>
        <dbReference type="EMBL" id="KKC35972.1"/>
    </source>
</evidence>
<dbReference type="GO" id="GO:0006865">
    <property type="term" value="P:amino acid transport"/>
    <property type="evidence" value="ECO:0007669"/>
    <property type="project" value="UniProtKB-KW"/>
</dbReference>
<feature type="transmembrane region" description="Helical" evidence="10">
    <location>
        <begin position="146"/>
        <end position="166"/>
    </location>
</feature>
<name>A0A0F5Q4Y7_9HYPH</name>
<dbReference type="SUPFAM" id="SSF161098">
    <property type="entry name" value="MetI-like"/>
    <property type="match status" value="1"/>
</dbReference>
<keyword evidence="9 10" id="KW-0472">Membrane</keyword>
<evidence type="ECO:0000256" key="8">
    <source>
        <dbReference type="ARBA" id="ARBA00022989"/>
    </source>
</evidence>
<feature type="transmembrane region" description="Helical" evidence="10">
    <location>
        <begin position="59"/>
        <end position="81"/>
    </location>
</feature>
<evidence type="ECO:0000256" key="2">
    <source>
        <dbReference type="ARBA" id="ARBA00004429"/>
    </source>
</evidence>
<evidence type="ECO:0000256" key="3">
    <source>
        <dbReference type="ARBA" id="ARBA00010072"/>
    </source>
</evidence>
<dbReference type="NCBIfam" id="TIGR01726">
    <property type="entry name" value="HEQRo_perm_3TM"/>
    <property type="match status" value="1"/>
</dbReference>
<dbReference type="Pfam" id="PF00528">
    <property type="entry name" value="BPD_transp_1"/>
    <property type="match status" value="1"/>
</dbReference>
<protein>
    <recommendedName>
        <fullName evidence="11">ABC transmembrane type-1 domain-containing protein</fullName>
    </recommendedName>
</protein>
<evidence type="ECO:0000256" key="10">
    <source>
        <dbReference type="RuleBase" id="RU363032"/>
    </source>
</evidence>
<sequence>MILALVAGGIGYVFLQVGEVLNYQWKWSALPRFVLRYDEATASWIPNLLLLGVLTTLRLSIWGSLIGLVLGVLVGLLRVSPNLALRMFGTSYVETIRNIPPLVFLFIFFFFFASQLIPLTGIAPAVRSASPETLAVLNVLFGEPRQLTSFLSAAIALGMFGASYVAEIIRGGIESIEPGQWEAAKALGLRRGVTLRKIILPQALARVWPPLANEVILLVKFSSLASLVSVPDLTFQANQVGVTTRGMFEVWLVVAAIYFVICFGLASTFSALEKRSNRHLAR</sequence>
<keyword evidence="6 10" id="KW-0812">Transmembrane</keyword>
<evidence type="ECO:0000313" key="13">
    <source>
        <dbReference type="Proteomes" id="UP000033411"/>
    </source>
</evidence>
<dbReference type="STRING" id="1293439.WH87_15325"/>
<dbReference type="InterPro" id="IPR010065">
    <property type="entry name" value="AA_ABC_transptr_permease_3TM"/>
</dbReference>
<keyword evidence="8 10" id="KW-1133">Transmembrane helix</keyword>
<feature type="transmembrane region" description="Helical" evidence="10">
    <location>
        <begin position="102"/>
        <end position="126"/>
    </location>
</feature>
<organism evidence="12 13">
    <name type="scientific">Devosia epidermidihirudinis</name>
    <dbReference type="NCBI Taxonomy" id="1293439"/>
    <lineage>
        <taxon>Bacteria</taxon>
        <taxon>Pseudomonadati</taxon>
        <taxon>Pseudomonadota</taxon>
        <taxon>Alphaproteobacteria</taxon>
        <taxon>Hyphomicrobiales</taxon>
        <taxon>Devosiaceae</taxon>
        <taxon>Devosia</taxon>
    </lineage>
</organism>